<dbReference type="RefSeq" id="WP_083053796.1">
    <property type="nucleotide sequence ID" value="NZ_CP023256.1"/>
</dbReference>
<evidence type="ECO:0000313" key="2">
    <source>
        <dbReference type="Proteomes" id="UP000245216"/>
    </source>
</evidence>
<dbReference type="Proteomes" id="UP000245216">
    <property type="component" value="Unassembled WGS sequence"/>
</dbReference>
<protein>
    <submittedName>
        <fullName evidence="1">DUF1833 domain-containing protein</fullName>
    </submittedName>
</protein>
<dbReference type="AlphaFoldDB" id="A0A2U2BGP7"/>
<evidence type="ECO:0000313" key="1">
    <source>
        <dbReference type="EMBL" id="PWE13193.1"/>
    </source>
</evidence>
<dbReference type="Pfam" id="PF08875">
    <property type="entry name" value="DUF1833"/>
    <property type="match status" value="1"/>
</dbReference>
<dbReference type="EMBL" id="QEXO01000004">
    <property type="protein sequence ID" value="PWE13193.1"/>
    <property type="molecule type" value="Genomic_DNA"/>
</dbReference>
<name>A0A2U2BGP7_ALCFA</name>
<organism evidence="1 2">
    <name type="scientific">Alcaligenes faecalis</name>
    <dbReference type="NCBI Taxonomy" id="511"/>
    <lineage>
        <taxon>Bacteria</taxon>
        <taxon>Pseudomonadati</taxon>
        <taxon>Pseudomonadota</taxon>
        <taxon>Betaproteobacteria</taxon>
        <taxon>Burkholderiales</taxon>
        <taxon>Alcaligenaceae</taxon>
        <taxon>Alcaligenes</taxon>
    </lineage>
</organism>
<proteinExistence type="predicted"/>
<comment type="caution">
    <text evidence="1">The sequence shown here is derived from an EMBL/GenBank/DDBJ whole genome shotgun (WGS) entry which is preliminary data.</text>
</comment>
<dbReference type="InterPro" id="IPR014974">
    <property type="entry name" value="DUF1833"/>
</dbReference>
<gene>
    <name evidence="1" type="ORF">DF183_15300</name>
</gene>
<accession>A0A2U2BGP7</accession>
<reference evidence="1 2" key="2">
    <citation type="submission" date="2018-05" db="EMBL/GenBank/DDBJ databases">
        <authorList>
            <person name="Lanie J.A."/>
            <person name="Ng W.-L."/>
            <person name="Kazmierczak K.M."/>
            <person name="Andrzejewski T.M."/>
            <person name="Davidsen T.M."/>
            <person name="Wayne K.J."/>
            <person name="Tettelin H."/>
            <person name="Glass J.I."/>
            <person name="Rusch D."/>
            <person name="Podicherti R."/>
            <person name="Tsui H.-C.T."/>
            <person name="Winkler M.E."/>
        </authorList>
    </citation>
    <scope>NUCLEOTIDE SEQUENCE [LARGE SCALE GENOMIC DNA]</scope>
    <source>
        <strain evidence="1 2">YBY</strain>
    </source>
</reference>
<sequence length="158" mass="17713">MSISKEFRRNRQRITDPDGVVLLVEITHSSFSAPFRLANDTKAWTSRGVTYVGYPFRFTLPDSGEGESPKMVLEMDNTGGDILRELESIREPGEEVWCSIIMIDRSMPDIHTMKLSLPISVVAVDSSSIMAKPSMDSILNRSAVTLRYDKRTAPGIFQ</sequence>
<reference evidence="1 2" key="1">
    <citation type="submission" date="2018-05" db="EMBL/GenBank/DDBJ databases">
        <title>Genome Sequence of an Efficient Indole-Degrading Bacterium, Alcaligenes sp.YBY.</title>
        <authorList>
            <person name="Yang B."/>
        </authorList>
    </citation>
    <scope>NUCLEOTIDE SEQUENCE [LARGE SCALE GENOMIC DNA]</scope>
    <source>
        <strain evidence="1 2">YBY</strain>
    </source>
</reference>